<sequence>MSSTDTSAGTSAGTARSGARSTSYARVRGLAAANLKLQLRNRLTAAYALVLPLLPLALLLTGDRGDDTAVLFGVNYALILVMMFPAYYNLLSATVTRRDELVLKRLRTGETTDAELLASLALPGAGIGLALAVLAVPVAMALGAPFPTNPVLYLLGVAVSLVLFAALAFWTAAWTRNAEAAQMTSLPVIMLAVVGGMGELLPERAARLVELTPGAALEQVVAVGWIGRTPDLTGTVDFAQSWAQAGQPLLVMAVWTALALVLARRSMRWEPRH</sequence>
<keyword evidence="1" id="KW-1133">Transmembrane helix</keyword>
<reference evidence="2 3" key="1">
    <citation type="journal article" date="2019" name="Int. J. Syst. Evol. Microbiol.">
        <title>The Global Catalogue of Microorganisms (GCM) 10K type strain sequencing project: providing services to taxonomists for standard genome sequencing and annotation.</title>
        <authorList>
            <consortium name="The Broad Institute Genomics Platform"/>
            <consortium name="The Broad Institute Genome Sequencing Center for Infectious Disease"/>
            <person name="Wu L."/>
            <person name="Ma J."/>
        </authorList>
    </citation>
    <scope>NUCLEOTIDE SEQUENCE [LARGE SCALE GENOMIC DNA]</scope>
    <source>
        <strain evidence="2 3">JCM 14046</strain>
    </source>
</reference>
<evidence type="ECO:0000313" key="3">
    <source>
        <dbReference type="Proteomes" id="UP001501612"/>
    </source>
</evidence>
<accession>A0ABN2PHE5</accession>
<feature type="transmembrane region" description="Helical" evidence="1">
    <location>
        <begin position="74"/>
        <end position="95"/>
    </location>
</feature>
<feature type="transmembrane region" description="Helical" evidence="1">
    <location>
        <begin position="184"/>
        <end position="201"/>
    </location>
</feature>
<feature type="transmembrane region" description="Helical" evidence="1">
    <location>
        <begin position="245"/>
        <end position="263"/>
    </location>
</feature>
<name>A0ABN2PHE5_9ACTN</name>
<evidence type="ECO:0000256" key="1">
    <source>
        <dbReference type="SAM" id="Phobius"/>
    </source>
</evidence>
<dbReference type="InterPro" id="IPR052902">
    <property type="entry name" value="ABC-2_transporter"/>
</dbReference>
<dbReference type="PANTHER" id="PTHR43027:SF2">
    <property type="entry name" value="TRANSPORT PERMEASE PROTEIN"/>
    <property type="match status" value="1"/>
</dbReference>
<dbReference type="PANTHER" id="PTHR43027">
    <property type="entry name" value="DOXORUBICIN RESISTANCE ABC TRANSPORTER PERMEASE PROTEIN DRRC-RELATED"/>
    <property type="match status" value="1"/>
</dbReference>
<organism evidence="2 3">
    <name type="scientific">Nocardioides lentus</name>
    <dbReference type="NCBI Taxonomy" id="338077"/>
    <lineage>
        <taxon>Bacteria</taxon>
        <taxon>Bacillati</taxon>
        <taxon>Actinomycetota</taxon>
        <taxon>Actinomycetes</taxon>
        <taxon>Propionibacteriales</taxon>
        <taxon>Nocardioidaceae</taxon>
        <taxon>Nocardioides</taxon>
    </lineage>
</organism>
<feature type="transmembrane region" description="Helical" evidence="1">
    <location>
        <begin position="116"/>
        <end position="139"/>
    </location>
</feature>
<comment type="caution">
    <text evidence="2">The sequence shown here is derived from an EMBL/GenBank/DDBJ whole genome shotgun (WGS) entry which is preliminary data.</text>
</comment>
<protein>
    <submittedName>
        <fullName evidence="2">ABC transporter permease</fullName>
    </submittedName>
</protein>
<feature type="transmembrane region" description="Helical" evidence="1">
    <location>
        <begin position="151"/>
        <end position="172"/>
    </location>
</feature>
<dbReference type="EMBL" id="BAAAMY010000005">
    <property type="protein sequence ID" value="GAA1920549.1"/>
    <property type="molecule type" value="Genomic_DNA"/>
</dbReference>
<keyword evidence="1" id="KW-0472">Membrane</keyword>
<dbReference type="Proteomes" id="UP001501612">
    <property type="component" value="Unassembled WGS sequence"/>
</dbReference>
<feature type="transmembrane region" description="Helical" evidence="1">
    <location>
        <begin position="44"/>
        <end position="62"/>
    </location>
</feature>
<gene>
    <name evidence="2" type="ORF">GCM10009737_22610</name>
</gene>
<dbReference type="RefSeq" id="WP_344007213.1">
    <property type="nucleotide sequence ID" value="NZ_BAAAMY010000005.1"/>
</dbReference>
<keyword evidence="1" id="KW-0812">Transmembrane</keyword>
<keyword evidence="3" id="KW-1185">Reference proteome</keyword>
<proteinExistence type="predicted"/>
<evidence type="ECO:0000313" key="2">
    <source>
        <dbReference type="EMBL" id="GAA1920549.1"/>
    </source>
</evidence>